<comment type="caution">
    <text evidence="1">The sequence shown here is derived from an EMBL/GenBank/DDBJ whole genome shotgun (WGS) entry which is preliminary data.</text>
</comment>
<dbReference type="SUPFAM" id="SSF50494">
    <property type="entry name" value="Trypsin-like serine proteases"/>
    <property type="match status" value="1"/>
</dbReference>
<dbReference type="EMBL" id="WJXA01000502">
    <property type="protein sequence ID" value="KAF7112440.1"/>
    <property type="molecule type" value="Genomic_DNA"/>
</dbReference>
<dbReference type="PANTHER" id="PTHR47389:SF8">
    <property type="entry name" value="EXPRESSED PROTEIN"/>
    <property type="match status" value="1"/>
</dbReference>
<dbReference type="InterPro" id="IPR009003">
    <property type="entry name" value="Peptidase_S1_PA"/>
</dbReference>
<evidence type="ECO:0000313" key="2">
    <source>
        <dbReference type="Proteomes" id="UP000626092"/>
    </source>
</evidence>
<name>A0A834L222_RHOSS</name>
<dbReference type="OrthoDB" id="4217619at2759"/>
<reference evidence="1" key="1">
    <citation type="submission" date="2019-11" db="EMBL/GenBank/DDBJ databases">
        <authorList>
            <person name="Liu Y."/>
            <person name="Hou J."/>
            <person name="Li T.-Q."/>
            <person name="Guan C.-H."/>
            <person name="Wu X."/>
            <person name="Wu H.-Z."/>
            <person name="Ling F."/>
            <person name="Zhang R."/>
            <person name="Shi X.-G."/>
            <person name="Ren J.-P."/>
            <person name="Chen E.-F."/>
            <person name="Sun J.-M."/>
        </authorList>
    </citation>
    <scope>NUCLEOTIDE SEQUENCE</scope>
    <source>
        <strain evidence="1">Adult_tree_wgs_1</strain>
        <tissue evidence="1">Leaves</tissue>
    </source>
</reference>
<organism evidence="1 2">
    <name type="scientific">Rhododendron simsii</name>
    <name type="common">Sims's rhododendron</name>
    <dbReference type="NCBI Taxonomy" id="118357"/>
    <lineage>
        <taxon>Eukaryota</taxon>
        <taxon>Viridiplantae</taxon>
        <taxon>Streptophyta</taxon>
        <taxon>Embryophyta</taxon>
        <taxon>Tracheophyta</taxon>
        <taxon>Spermatophyta</taxon>
        <taxon>Magnoliopsida</taxon>
        <taxon>eudicotyledons</taxon>
        <taxon>Gunneridae</taxon>
        <taxon>Pentapetalae</taxon>
        <taxon>asterids</taxon>
        <taxon>Ericales</taxon>
        <taxon>Ericaceae</taxon>
        <taxon>Ericoideae</taxon>
        <taxon>Rhodoreae</taxon>
        <taxon>Rhododendron</taxon>
    </lineage>
</organism>
<protein>
    <submittedName>
        <fullName evidence="1">Uncharacterized protein</fullName>
    </submittedName>
</protein>
<gene>
    <name evidence="1" type="ORF">RHSIM_RhsimUnG0229500</name>
</gene>
<accession>A0A834L222</accession>
<keyword evidence="2" id="KW-1185">Reference proteome</keyword>
<dbReference type="Proteomes" id="UP000626092">
    <property type="component" value="Unassembled WGS sequence"/>
</dbReference>
<proteinExistence type="predicted"/>
<dbReference type="PANTHER" id="PTHR47389">
    <property type="entry name" value="OS09G0436400 PROTEIN"/>
    <property type="match status" value="1"/>
</dbReference>
<dbReference type="AlphaFoldDB" id="A0A834L222"/>
<sequence length="315" mass="34473">MASQASHSSYSARTTELNSKLLPEFTIPASTQRPSELQCHQECEHLWRWDIPQLVDSAAAMDAEYTALSNSNSLDWFTSIRELVLRPHLTPKLHQVVKGEAAVRCLTKPAAISVSGSLVCLAFLQDGEAPVITSGTVVRSDGIVATSTECLKHLKGTEFKIGVKILGRPGKYKGVLLHTDFLSKIAFVKILCHQRLKVPECRNLDSERKGDEVVAAGCARAYSNWTSTPPAYSLGLFSSIDDDVENAQSHNARTSGRHFTGGALVSEYGGVLGVIRRIHISKTVSETQATPIEDVLKYLEYFEKQGEQAKDMEGA</sequence>
<dbReference type="Gene3D" id="2.40.10.120">
    <property type="match status" value="1"/>
</dbReference>
<evidence type="ECO:0000313" key="1">
    <source>
        <dbReference type="EMBL" id="KAF7112440.1"/>
    </source>
</evidence>